<evidence type="ECO:0000259" key="2">
    <source>
        <dbReference type="Pfam" id="PF12937"/>
    </source>
</evidence>
<dbReference type="PANTHER" id="PTHR12874:SF28">
    <property type="entry name" value="F-BOX PROTEIN"/>
    <property type="match status" value="1"/>
</dbReference>
<dbReference type="GO" id="GO:0016567">
    <property type="term" value="P:protein ubiquitination"/>
    <property type="evidence" value="ECO:0007669"/>
    <property type="project" value="UniProtKB-UniRule"/>
</dbReference>
<evidence type="ECO:0000313" key="4">
    <source>
        <dbReference type="Proteomes" id="UP000323000"/>
    </source>
</evidence>
<dbReference type="AlphaFoldDB" id="A0A5C7H6G5"/>
<comment type="subunit">
    <text evidence="1">Component of the SCF-type E3 ligase complex.</text>
</comment>
<dbReference type="PANTHER" id="PTHR12874">
    <property type="entry name" value="F-BOX ONLY PROTEIN 48-RELATED"/>
    <property type="match status" value="1"/>
</dbReference>
<gene>
    <name evidence="3" type="ORF">EZV62_021710</name>
</gene>
<comment type="caution">
    <text evidence="3">The sequence shown here is derived from an EMBL/GenBank/DDBJ whole genome shotgun (WGS) entry which is preliminary data.</text>
</comment>
<organism evidence="3 4">
    <name type="scientific">Acer yangbiense</name>
    <dbReference type="NCBI Taxonomy" id="1000413"/>
    <lineage>
        <taxon>Eukaryota</taxon>
        <taxon>Viridiplantae</taxon>
        <taxon>Streptophyta</taxon>
        <taxon>Embryophyta</taxon>
        <taxon>Tracheophyta</taxon>
        <taxon>Spermatophyta</taxon>
        <taxon>Magnoliopsida</taxon>
        <taxon>eudicotyledons</taxon>
        <taxon>Gunneridae</taxon>
        <taxon>Pentapetalae</taxon>
        <taxon>rosids</taxon>
        <taxon>malvids</taxon>
        <taxon>Sapindales</taxon>
        <taxon>Sapindaceae</taxon>
        <taxon>Hippocastanoideae</taxon>
        <taxon>Acereae</taxon>
        <taxon>Acer</taxon>
    </lineage>
</organism>
<name>A0A5C7H6G5_9ROSI</name>
<keyword evidence="1" id="KW-0539">Nucleus</keyword>
<dbReference type="Gene3D" id="1.20.1280.50">
    <property type="match status" value="1"/>
</dbReference>
<protein>
    <recommendedName>
        <fullName evidence="1">F-box protein</fullName>
    </recommendedName>
</protein>
<evidence type="ECO:0000313" key="3">
    <source>
        <dbReference type="EMBL" id="TXG52541.1"/>
    </source>
</evidence>
<dbReference type="Proteomes" id="UP000323000">
    <property type="component" value="Chromosome 10"/>
</dbReference>
<reference evidence="4" key="1">
    <citation type="journal article" date="2019" name="Gigascience">
        <title>De novo genome assembly of the endangered Acer yangbiense, a plant species with extremely small populations endemic to Yunnan Province, China.</title>
        <authorList>
            <person name="Yang J."/>
            <person name="Wariss H.M."/>
            <person name="Tao L."/>
            <person name="Zhang R."/>
            <person name="Yun Q."/>
            <person name="Hollingsworth P."/>
            <person name="Dao Z."/>
            <person name="Luo G."/>
            <person name="Guo H."/>
            <person name="Ma Y."/>
            <person name="Sun W."/>
        </authorList>
    </citation>
    <scope>NUCLEOTIDE SEQUENCE [LARGE SCALE GENOMIC DNA]</scope>
    <source>
        <strain evidence="4">cv. Malutang</strain>
    </source>
</reference>
<keyword evidence="1" id="KW-0833">Ubl conjugation pathway</keyword>
<dbReference type="OrthoDB" id="1924875at2759"/>
<comment type="subcellular location">
    <subcellularLocation>
        <location evidence="1">Nucleus</location>
    </subcellularLocation>
</comment>
<dbReference type="GO" id="GO:0009740">
    <property type="term" value="P:gibberellic acid mediated signaling pathway"/>
    <property type="evidence" value="ECO:0007669"/>
    <property type="project" value="TreeGrafter"/>
</dbReference>
<dbReference type="GO" id="GO:0031146">
    <property type="term" value="P:SCF-dependent proteasomal ubiquitin-dependent protein catabolic process"/>
    <property type="evidence" value="ECO:0007669"/>
    <property type="project" value="UniProtKB-UniRule"/>
</dbReference>
<dbReference type="InterPro" id="IPR001810">
    <property type="entry name" value="F-box_dom"/>
</dbReference>
<dbReference type="SUPFAM" id="SSF81383">
    <property type="entry name" value="F-box domain"/>
    <property type="match status" value="1"/>
</dbReference>
<dbReference type="GO" id="GO:0019005">
    <property type="term" value="C:SCF ubiquitin ligase complex"/>
    <property type="evidence" value="ECO:0007669"/>
    <property type="project" value="UniProtKB-UniRule"/>
</dbReference>
<feature type="domain" description="F-box" evidence="2">
    <location>
        <begin position="15"/>
        <end position="55"/>
    </location>
</feature>
<dbReference type="InterPro" id="IPR036047">
    <property type="entry name" value="F-box-like_dom_sf"/>
</dbReference>
<proteinExistence type="predicted"/>
<keyword evidence="4" id="KW-1185">Reference proteome</keyword>
<dbReference type="EMBL" id="VAHF01000010">
    <property type="protein sequence ID" value="TXG52541.1"/>
    <property type="molecule type" value="Genomic_DNA"/>
</dbReference>
<comment type="function">
    <text evidence="1">Acts as a component of a SCF E3 ubiquitin ligase complexes.</text>
</comment>
<comment type="pathway">
    <text evidence="1">Protein modification; protein ubiquitination.</text>
</comment>
<accession>A0A5C7H6G5</accession>
<sequence length="449" mass="51413">MVDVDSFSFTDFHEDIQISILSFLSPKQIASFACTSKRSVSLCSSDDKLWYPMCERRWGAKTQIKTWGDGKIGYKLLYKTLDEWENLIGFWRRSGEPTVNSSSPPLIHFEWGPSFVAASRVCPSQNCTCNVLKSPFLWMSLSSDGEIVNFLKLDGEIKLWDDFVKCCQFGLVEDLVSVNVNFVGACHVLVEENYANYFQVHGKHLSQSSPNSVIQYSRGDESEGSSGECLVTEMYYTQLANRISPGGDRAWRRQRRRERERLGKRRWEPEHFVKIVNCSPTPARPLQGLWKRNVGYGLLNWKSGMIGLPSLTKLLFLVDYRKLRVGDLPSYSAPPVFWTSNTTFIESPFSPEEEYLYDSRIHYRSLAEADHIHHHCPSAENEVVSHIMYINSSYDLVIRDSAGRSTNPRQGEGRIWHYQDGTFGFGFLWDNFIIDLNPMVQDGSLLDAL</sequence>
<evidence type="ECO:0000256" key="1">
    <source>
        <dbReference type="RuleBase" id="RU369085"/>
    </source>
</evidence>
<dbReference type="GO" id="GO:0005634">
    <property type="term" value="C:nucleus"/>
    <property type="evidence" value="ECO:0007669"/>
    <property type="project" value="UniProtKB-SubCell"/>
</dbReference>
<dbReference type="Pfam" id="PF12937">
    <property type="entry name" value="F-box-like"/>
    <property type="match status" value="1"/>
</dbReference>
<dbReference type="GO" id="GO:0005737">
    <property type="term" value="C:cytoplasm"/>
    <property type="evidence" value="ECO:0007669"/>
    <property type="project" value="TreeGrafter"/>
</dbReference>